<name>A0A6J4R8I0_9ACTN</name>
<gene>
    <name evidence="1" type="ORF">AVDCRST_MAG02-2484</name>
</gene>
<dbReference type="EMBL" id="CADCVH010000080">
    <property type="protein sequence ID" value="CAA9462009.1"/>
    <property type="molecule type" value="Genomic_DNA"/>
</dbReference>
<organism evidence="1">
    <name type="scientific">uncultured Rubrobacteraceae bacterium</name>
    <dbReference type="NCBI Taxonomy" id="349277"/>
    <lineage>
        <taxon>Bacteria</taxon>
        <taxon>Bacillati</taxon>
        <taxon>Actinomycetota</taxon>
        <taxon>Rubrobacteria</taxon>
        <taxon>Rubrobacterales</taxon>
        <taxon>Rubrobacteraceae</taxon>
        <taxon>environmental samples</taxon>
    </lineage>
</organism>
<evidence type="ECO:0000313" key="1">
    <source>
        <dbReference type="EMBL" id="CAA9462009.1"/>
    </source>
</evidence>
<dbReference type="AlphaFoldDB" id="A0A6J4R8I0"/>
<accession>A0A6J4R8I0</accession>
<protein>
    <submittedName>
        <fullName evidence="1">Uncharacterized protein</fullName>
    </submittedName>
</protein>
<proteinExistence type="predicted"/>
<reference evidence="1" key="1">
    <citation type="submission" date="2020-02" db="EMBL/GenBank/DDBJ databases">
        <authorList>
            <person name="Meier V. D."/>
        </authorList>
    </citation>
    <scope>NUCLEOTIDE SEQUENCE</scope>
    <source>
        <strain evidence="1">AVDCRST_MAG02</strain>
    </source>
</reference>
<sequence>MHRVVTSLGVGAIPQGRRERMLGMKVVVGAGGAGPRRGD</sequence>